<protein>
    <submittedName>
        <fullName evidence="1">Uncharacterized protein</fullName>
    </submittedName>
</protein>
<dbReference type="AlphaFoldDB" id="A0A0F6YIQ1"/>
<proteinExistence type="predicted"/>
<gene>
    <name evidence="1" type="ORF">DB32_002512</name>
</gene>
<dbReference type="EMBL" id="CP011125">
    <property type="protein sequence ID" value="AKF05363.1"/>
    <property type="molecule type" value="Genomic_DNA"/>
</dbReference>
<reference evidence="1 2" key="1">
    <citation type="submission" date="2015-03" db="EMBL/GenBank/DDBJ databases">
        <title>Genome assembly of Sandaracinus amylolyticus DSM 53668.</title>
        <authorList>
            <person name="Sharma G."/>
            <person name="Subramanian S."/>
        </authorList>
    </citation>
    <scope>NUCLEOTIDE SEQUENCE [LARGE SCALE GENOMIC DNA]</scope>
    <source>
        <strain evidence="1 2">DSM 53668</strain>
    </source>
</reference>
<dbReference type="KEGG" id="samy:DB32_002512"/>
<evidence type="ECO:0000313" key="1">
    <source>
        <dbReference type="EMBL" id="AKF05363.1"/>
    </source>
</evidence>
<sequence>MRDEPLPRVALDDARRAIATMLARSGSISFEPAPDPSSIKSFHDLRVRLRTSTLRALVHRTHPWIVFAKPAPDRGSMDLRFVAPPPEALDPPEPFVVVPLGVLAHPADPGALERLARAEMAQIHYWAPRTIGEVVFQHWD</sequence>
<organism evidence="1 2">
    <name type="scientific">Sandaracinus amylolyticus</name>
    <dbReference type="NCBI Taxonomy" id="927083"/>
    <lineage>
        <taxon>Bacteria</taxon>
        <taxon>Pseudomonadati</taxon>
        <taxon>Myxococcota</taxon>
        <taxon>Polyangia</taxon>
        <taxon>Polyangiales</taxon>
        <taxon>Sandaracinaceae</taxon>
        <taxon>Sandaracinus</taxon>
    </lineage>
</organism>
<accession>A0A0F6YIQ1</accession>
<keyword evidence="2" id="KW-1185">Reference proteome</keyword>
<evidence type="ECO:0000313" key="2">
    <source>
        <dbReference type="Proteomes" id="UP000034883"/>
    </source>
</evidence>
<name>A0A0F6YIQ1_9BACT</name>
<dbReference type="Proteomes" id="UP000034883">
    <property type="component" value="Chromosome"/>
</dbReference>